<dbReference type="Proteomes" id="UP001145799">
    <property type="component" value="Unassembled WGS sequence"/>
</dbReference>
<gene>
    <name evidence="3" type="ORF">J2S69_004595</name>
    <name evidence="2" type="ORF">O2L01_13320</name>
</gene>
<dbReference type="Proteomes" id="UP001183604">
    <property type="component" value="Unassembled WGS sequence"/>
</dbReference>
<name>A0A9X3SWK0_9ACTN</name>
<dbReference type="AlphaFoldDB" id="A0A9X3SWK0"/>
<proteinExistence type="predicted"/>
<evidence type="ECO:0000313" key="3">
    <source>
        <dbReference type="EMBL" id="MDR7340876.1"/>
    </source>
</evidence>
<feature type="chain" id="PRO_5040724869" evidence="1">
    <location>
        <begin position="24"/>
        <end position="547"/>
    </location>
</feature>
<protein>
    <submittedName>
        <fullName evidence="3">Aldouronate transport system substrate-binding protein</fullName>
    </submittedName>
</protein>
<evidence type="ECO:0000313" key="5">
    <source>
        <dbReference type="Proteomes" id="UP001183604"/>
    </source>
</evidence>
<dbReference type="SUPFAM" id="SSF53850">
    <property type="entry name" value="Periplasmic binding protein-like II"/>
    <property type="match status" value="1"/>
</dbReference>
<reference evidence="3 5" key="2">
    <citation type="submission" date="2023-07" db="EMBL/GenBank/DDBJ databases">
        <title>Sequencing the genomes of 1000 actinobacteria strains.</title>
        <authorList>
            <person name="Klenk H.-P."/>
        </authorList>
    </citation>
    <scope>NUCLEOTIDE SEQUENCE [LARGE SCALE GENOMIC DNA]</scope>
    <source>
        <strain evidence="3 5">DSM 44724</strain>
    </source>
</reference>
<dbReference type="Gene3D" id="3.40.190.10">
    <property type="entry name" value="Periplasmic binding protein-like II"/>
    <property type="match status" value="2"/>
</dbReference>
<feature type="signal peptide" evidence="1">
    <location>
        <begin position="1"/>
        <end position="23"/>
    </location>
</feature>
<evidence type="ECO:0000313" key="4">
    <source>
        <dbReference type="Proteomes" id="UP001145799"/>
    </source>
</evidence>
<dbReference type="EMBL" id="JAPZVQ010000007">
    <property type="protein sequence ID" value="MDA1385967.1"/>
    <property type="molecule type" value="Genomic_DNA"/>
</dbReference>
<organism evidence="2 4">
    <name type="scientific">Glycomyces lechevalierae</name>
    <dbReference type="NCBI Taxonomy" id="256034"/>
    <lineage>
        <taxon>Bacteria</taxon>
        <taxon>Bacillati</taxon>
        <taxon>Actinomycetota</taxon>
        <taxon>Actinomycetes</taxon>
        <taxon>Glycomycetales</taxon>
        <taxon>Glycomycetaceae</taxon>
        <taxon>Glycomyces</taxon>
    </lineage>
</organism>
<reference evidence="2" key="1">
    <citation type="submission" date="2022-12" db="EMBL/GenBank/DDBJ databases">
        <title>Gycomyces niveus sp.nov., a novel actinomycete isolated from soil in Shouguang.</title>
        <authorList>
            <person name="Yang X."/>
        </authorList>
    </citation>
    <scope>NUCLEOTIDE SEQUENCE</scope>
    <source>
        <strain evidence="2">DSM 44724</strain>
    </source>
</reference>
<keyword evidence="1" id="KW-0732">Signal</keyword>
<accession>A0A9X3SWK0</accession>
<dbReference type="PROSITE" id="PS51257">
    <property type="entry name" value="PROKAR_LIPOPROTEIN"/>
    <property type="match status" value="1"/>
</dbReference>
<keyword evidence="5" id="KW-1185">Reference proteome</keyword>
<dbReference type="RefSeq" id="WP_270122432.1">
    <property type="nucleotide sequence ID" value="NZ_BAAAOM010000001.1"/>
</dbReference>
<evidence type="ECO:0000313" key="2">
    <source>
        <dbReference type="EMBL" id="MDA1385967.1"/>
    </source>
</evidence>
<comment type="caution">
    <text evidence="2">The sequence shown here is derived from an EMBL/GenBank/DDBJ whole genome shotgun (WGS) entry which is preliminary data.</text>
</comment>
<evidence type="ECO:0000256" key="1">
    <source>
        <dbReference type="SAM" id="SignalP"/>
    </source>
</evidence>
<dbReference type="EMBL" id="JAVDYD010000001">
    <property type="protein sequence ID" value="MDR7340876.1"/>
    <property type="molecule type" value="Genomic_DNA"/>
</dbReference>
<sequence>MTSRFARAAAAGAALAVSASAFAACSSEPETTPDDVITIFAPENPDMDLDDNAFTKVIEEKFDVDLQFETTTYDGTAAGEKRQISLASGDYPDAYMLIPWVDQFNNDELVKLGGQGIIVQLDDLIGEDTPNIAAAFEDEPDYKKAATASDGNIWGLPQWNECFHCSYGTKLWMNSAWLDTLGLEQPTTPEEMRTVLEAFKTQDPNGNGKADEIPLSGDLGGTVLQYLMNPFVYTSGINAEGTTPASLAAVDGEVVLQPTRDEWRTAIAYVNSLYEDGLIDEGTFTQNGEALYAKGNSAEGVILGSVATLHPAVFVDLAAADGRGAQYDAVPPLTGPNGSDTSWNGPSGAGGASFVITNRASEAKQRKLMQIMDFIYSYEGHLQGEFGIEGVNWAPPESGDVPLDETVEPLYKTLTLPEGEGLNNAWGAMTQYFSDETFRGGQIVSTDVYDPAGYERRLFEATKLYEGHESGEAFPYWDIRISGDTASELATIQTNVESAVVQASAEFATGTRDIESDEDWAEFQQNLTDLGAERYVEIYQQAWDETK</sequence>